<reference evidence="2" key="1">
    <citation type="journal article" date="2019" name="Toxins">
        <title>Detection of Abrin-Like and Prepropulchellin-Like Toxin Genes and Transcripts Using Whole Genome Sequencing and Full-Length Transcript Sequencing of Abrus precatorius.</title>
        <authorList>
            <person name="Hovde B.T."/>
            <person name="Daligault H.E."/>
            <person name="Hanschen E.R."/>
            <person name="Kunde Y.A."/>
            <person name="Johnson M.B."/>
            <person name="Starkenburg S.R."/>
            <person name="Johnson S.L."/>
        </authorList>
    </citation>
    <scope>NUCLEOTIDE SEQUENCE [LARGE SCALE GENOMIC DNA]</scope>
</reference>
<dbReference type="PANTHER" id="PTHR36766">
    <property type="entry name" value="PLANT BROAD-SPECTRUM MILDEW RESISTANCE PROTEIN RPW8"/>
    <property type="match status" value="1"/>
</dbReference>
<dbReference type="KEGG" id="aprc:113866067"/>
<dbReference type="SUPFAM" id="SSF52058">
    <property type="entry name" value="L domain-like"/>
    <property type="match status" value="1"/>
</dbReference>
<evidence type="ECO:0000256" key="1">
    <source>
        <dbReference type="ARBA" id="ARBA00022821"/>
    </source>
</evidence>
<dbReference type="OrthoDB" id="1435468at2759"/>
<dbReference type="AlphaFoldDB" id="A0A8B8LMZ1"/>
<dbReference type="SUPFAM" id="SSF52047">
    <property type="entry name" value="RNI-like"/>
    <property type="match status" value="1"/>
</dbReference>
<organism evidence="2 3">
    <name type="scientific">Abrus precatorius</name>
    <name type="common">Indian licorice</name>
    <name type="synonym">Glycine abrus</name>
    <dbReference type="NCBI Taxonomy" id="3816"/>
    <lineage>
        <taxon>Eukaryota</taxon>
        <taxon>Viridiplantae</taxon>
        <taxon>Streptophyta</taxon>
        <taxon>Embryophyta</taxon>
        <taxon>Tracheophyta</taxon>
        <taxon>Spermatophyta</taxon>
        <taxon>Magnoliopsida</taxon>
        <taxon>eudicotyledons</taxon>
        <taxon>Gunneridae</taxon>
        <taxon>Pentapetalae</taxon>
        <taxon>rosids</taxon>
        <taxon>fabids</taxon>
        <taxon>Fabales</taxon>
        <taxon>Fabaceae</taxon>
        <taxon>Papilionoideae</taxon>
        <taxon>50 kb inversion clade</taxon>
        <taxon>NPAAA clade</taxon>
        <taxon>indigoferoid/millettioid clade</taxon>
        <taxon>Abreae</taxon>
        <taxon>Abrus</taxon>
    </lineage>
</organism>
<keyword evidence="2" id="KW-1185">Reference proteome</keyword>
<dbReference type="InterPro" id="IPR032675">
    <property type="entry name" value="LRR_dom_sf"/>
</dbReference>
<dbReference type="RefSeq" id="XP_027356758.1">
    <property type="nucleotide sequence ID" value="XM_027500957.1"/>
</dbReference>
<dbReference type="Proteomes" id="UP000694853">
    <property type="component" value="Unplaced"/>
</dbReference>
<evidence type="ECO:0000313" key="2">
    <source>
        <dbReference type="Proteomes" id="UP000694853"/>
    </source>
</evidence>
<dbReference type="Gene3D" id="3.80.10.10">
    <property type="entry name" value="Ribonuclease Inhibitor"/>
    <property type="match status" value="3"/>
</dbReference>
<evidence type="ECO:0000313" key="3">
    <source>
        <dbReference type="RefSeq" id="XP_027356758.1"/>
    </source>
</evidence>
<proteinExistence type="predicted"/>
<dbReference type="PANTHER" id="PTHR36766:SF45">
    <property type="entry name" value="NB-ARC DOMAIN-CONTAINING PROTEIN"/>
    <property type="match status" value="1"/>
</dbReference>
<accession>A0A8B8LMZ1</accession>
<name>A0A8B8LMZ1_ABRPR</name>
<dbReference type="GO" id="GO:0006952">
    <property type="term" value="P:defense response"/>
    <property type="evidence" value="ECO:0007669"/>
    <property type="project" value="UniProtKB-KW"/>
</dbReference>
<sequence>MNCTSFPSLGYLPSLLELRLTKFNSLQMIGPEFYGNLIEPFKSLEILKFKDMLQWKEWLPIEVEGREFPSLVQLHLKRCPSLTGKLPRCLVSLGNLLISGCPNLEDSLPRVPMLRELELTDCRKLQLIQIGDSENKYASLEKLRLKSSCDSLVTFPFNSFTSLQELHIQDCRSLKSSSISPEDNFLCLQTLKLKDCPNLVCLSERLPAPKLQSLSISRLLKLSSLDHIQHFTSLKYLKIKDCDQLESVPLQGLGLADSLLTLIVKGCSLLKPLLERGTNRNFFTSLQELHIQDCGSLKSSSISSECLQTLKLKDCPNLVCLSECLPAPKLQSLSISRLMKLSSLDHIQHLTSLKYLKIKDCDQLESVPLQGLGLADSLLTLIVKGCSLLKPLLERGTNRNFFTSLQELHIQDCGSLKSSSISSECLQTLKLKDCPNLVCLSECLPAPKLQSLSISRLMKLSSLDHIQHLTSLKYLKIKDCDQLESVPLQGLADFLLTLIVKGCSLLKPLLERGTNRKLLSRIPHSTIVD</sequence>
<gene>
    <name evidence="3" type="primary">LOC113866067</name>
</gene>
<reference evidence="3" key="2">
    <citation type="submission" date="2025-08" db="UniProtKB">
        <authorList>
            <consortium name="RefSeq"/>
        </authorList>
    </citation>
    <scope>IDENTIFICATION</scope>
    <source>
        <tissue evidence="3">Young leaves</tissue>
    </source>
</reference>
<keyword evidence="1" id="KW-0611">Plant defense</keyword>
<protein>
    <submittedName>
        <fullName evidence="3">Disease resistance protein At3g14460</fullName>
    </submittedName>
</protein>
<dbReference type="GeneID" id="113866067"/>